<dbReference type="Proteomes" id="UP000823775">
    <property type="component" value="Unassembled WGS sequence"/>
</dbReference>
<reference evidence="2 3" key="1">
    <citation type="journal article" date="2021" name="BMC Genomics">
        <title>Datura genome reveals duplications of psychoactive alkaloid biosynthetic genes and high mutation rate following tissue culture.</title>
        <authorList>
            <person name="Rajewski A."/>
            <person name="Carter-House D."/>
            <person name="Stajich J."/>
            <person name="Litt A."/>
        </authorList>
    </citation>
    <scope>NUCLEOTIDE SEQUENCE [LARGE SCALE GENOMIC DNA]</scope>
    <source>
        <strain evidence="2">AR-01</strain>
    </source>
</reference>
<sequence length="101" mass="10926">MSKEGRPTASPSCRFDEGAQRGSDIGTDEGMEAVKPYCISISLNLVHSSLQQPHRSSGLPTMANPMDLVAFLHESLGDVGVLEHCGSVARVPHRPLVMLKW</sequence>
<evidence type="ECO:0000256" key="1">
    <source>
        <dbReference type="SAM" id="MobiDB-lite"/>
    </source>
</evidence>
<proteinExistence type="predicted"/>
<accession>A0ABS8TCY5</accession>
<gene>
    <name evidence="2" type="ORF">HAX54_007646</name>
</gene>
<protein>
    <submittedName>
        <fullName evidence="2">Uncharacterized protein</fullName>
    </submittedName>
</protein>
<feature type="region of interest" description="Disordered" evidence="1">
    <location>
        <begin position="1"/>
        <end position="28"/>
    </location>
</feature>
<keyword evidence="3" id="KW-1185">Reference proteome</keyword>
<name>A0ABS8TCY5_DATST</name>
<organism evidence="2 3">
    <name type="scientific">Datura stramonium</name>
    <name type="common">Jimsonweed</name>
    <name type="synonym">Common thornapple</name>
    <dbReference type="NCBI Taxonomy" id="4076"/>
    <lineage>
        <taxon>Eukaryota</taxon>
        <taxon>Viridiplantae</taxon>
        <taxon>Streptophyta</taxon>
        <taxon>Embryophyta</taxon>
        <taxon>Tracheophyta</taxon>
        <taxon>Spermatophyta</taxon>
        <taxon>Magnoliopsida</taxon>
        <taxon>eudicotyledons</taxon>
        <taxon>Gunneridae</taxon>
        <taxon>Pentapetalae</taxon>
        <taxon>asterids</taxon>
        <taxon>lamiids</taxon>
        <taxon>Solanales</taxon>
        <taxon>Solanaceae</taxon>
        <taxon>Solanoideae</taxon>
        <taxon>Datureae</taxon>
        <taxon>Datura</taxon>
    </lineage>
</organism>
<dbReference type="EMBL" id="JACEIK010001394">
    <property type="protein sequence ID" value="MCD7469028.1"/>
    <property type="molecule type" value="Genomic_DNA"/>
</dbReference>
<evidence type="ECO:0000313" key="3">
    <source>
        <dbReference type="Proteomes" id="UP000823775"/>
    </source>
</evidence>
<evidence type="ECO:0000313" key="2">
    <source>
        <dbReference type="EMBL" id="MCD7469028.1"/>
    </source>
</evidence>
<comment type="caution">
    <text evidence="2">The sequence shown here is derived from an EMBL/GenBank/DDBJ whole genome shotgun (WGS) entry which is preliminary data.</text>
</comment>